<sequence>MSSCSVFWFGPPAWFVLSAVGFGGGDWMRFSFSLDLVLCRRWERVNVVVRLLLFRSGGLAFKLSFWSGVSVWLPVCGGCRVRSSDCFWAGSSMTCASNSPVVTTAFSSRFSPLLCCYIASAQCDASSFPFLWGSQRSPPLLSLRRGFIELPSVLGVSARQGFRPPFESQSSISLKETRVLIGHPSSIVRSLDHQWRADLSLYCRFGRAAQVALIAPCLLASARIINPKPSIISVILVVLGRQARLAL</sequence>
<evidence type="ECO:0008006" key="4">
    <source>
        <dbReference type="Google" id="ProtNLM"/>
    </source>
</evidence>
<dbReference type="Proteomes" id="UP000823674">
    <property type="component" value="Chromosome A09"/>
</dbReference>
<keyword evidence="1" id="KW-0812">Transmembrane</keyword>
<evidence type="ECO:0000313" key="2">
    <source>
        <dbReference type="EMBL" id="KAG5384092.1"/>
    </source>
</evidence>
<organism evidence="2 3">
    <name type="scientific">Brassica rapa subsp. trilocularis</name>
    <dbReference type="NCBI Taxonomy" id="1813537"/>
    <lineage>
        <taxon>Eukaryota</taxon>
        <taxon>Viridiplantae</taxon>
        <taxon>Streptophyta</taxon>
        <taxon>Embryophyta</taxon>
        <taxon>Tracheophyta</taxon>
        <taxon>Spermatophyta</taxon>
        <taxon>Magnoliopsida</taxon>
        <taxon>eudicotyledons</taxon>
        <taxon>Gunneridae</taxon>
        <taxon>Pentapetalae</taxon>
        <taxon>rosids</taxon>
        <taxon>malvids</taxon>
        <taxon>Brassicales</taxon>
        <taxon>Brassicaceae</taxon>
        <taxon>Brassiceae</taxon>
        <taxon>Brassica</taxon>
    </lineage>
</organism>
<reference evidence="2 3" key="1">
    <citation type="submission" date="2021-03" db="EMBL/GenBank/DDBJ databases">
        <authorList>
            <person name="King G.J."/>
            <person name="Bancroft I."/>
            <person name="Baten A."/>
            <person name="Bloomfield J."/>
            <person name="Borpatragohain P."/>
            <person name="He Z."/>
            <person name="Irish N."/>
            <person name="Irwin J."/>
            <person name="Liu K."/>
            <person name="Mauleon R.P."/>
            <person name="Moore J."/>
            <person name="Morris R."/>
            <person name="Ostergaard L."/>
            <person name="Wang B."/>
            <person name="Wells R."/>
        </authorList>
    </citation>
    <scope>NUCLEOTIDE SEQUENCE [LARGE SCALE GENOMIC DNA]</scope>
    <source>
        <strain evidence="2">R-o-18</strain>
        <tissue evidence="2">Leaf</tissue>
    </source>
</reference>
<accession>A0ABQ7LBZ8</accession>
<name>A0ABQ7LBZ8_BRACM</name>
<dbReference type="EMBL" id="JADBGQ010000008">
    <property type="protein sequence ID" value="KAG5384092.1"/>
    <property type="molecule type" value="Genomic_DNA"/>
</dbReference>
<evidence type="ECO:0000313" key="3">
    <source>
        <dbReference type="Proteomes" id="UP000823674"/>
    </source>
</evidence>
<proteinExistence type="predicted"/>
<comment type="caution">
    <text evidence="2">The sequence shown here is derived from an EMBL/GenBank/DDBJ whole genome shotgun (WGS) entry which is preliminary data.</text>
</comment>
<protein>
    <recommendedName>
        <fullName evidence="4">Secreted protein</fullName>
    </recommendedName>
</protein>
<keyword evidence="1" id="KW-0472">Membrane</keyword>
<keyword evidence="3" id="KW-1185">Reference proteome</keyword>
<evidence type="ECO:0000256" key="1">
    <source>
        <dbReference type="SAM" id="Phobius"/>
    </source>
</evidence>
<gene>
    <name evidence="2" type="primary">A09p034150.1_BraROA</name>
    <name evidence="2" type="ORF">IGI04_035562</name>
</gene>
<feature type="transmembrane region" description="Helical" evidence="1">
    <location>
        <begin position="12"/>
        <end position="32"/>
    </location>
</feature>
<keyword evidence="1" id="KW-1133">Transmembrane helix</keyword>